<evidence type="ECO:0000313" key="2">
    <source>
        <dbReference type="Proteomes" id="UP001162131"/>
    </source>
</evidence>
<keyword evidence="2" id="KW-1185">Reference proteome</keyword>
<protein>
    <submittedName>
        <fullName evidence="1">Uncharacterized protein</fullName>
    </submittedName>
</protein>
<dbReference type="EMBL" id="CAJZBQ010000046">
    <property type="protein sequence ID" value="CAG9328662.1"/>
    <property type="molecule type" value="Genomic_DNA"/>
</dbReference>
<accession>A0AAU9JZ14</accession>
<reference evidence="1" key="1">
    <citation type="submission" date="2021-09" db="EMBL/GenBank/DDBJ databases">
        <authorList>
            <consortium name="AG Swart"/>
            <person name="Singh M."/>
            <person name="Singh A."/>
            <person name="Seah K."/>
            <person name="Emmerich C."/>
        </authorList>
    </citation>
    <scope>NUCLEOTIDE SEQUENCE</scope>
    <source>
        <strain evidence="1">ATCC30299</strain>
    </source>
</reference>
<dbReference type="Proteomes" id="UP001162131">
    <property type="component" value="Unassembled WGS sequence"/>
</dbReference>
<dbReference type="AlphaFoldDB" id="A0AAU9JZ14"/>
<gene>
    <name evidence="1" type="ORF">BSTOLATCC_MIC46655</name>
</gene>
<name>A0AAU9JZ14_9CILI</name>
<proteinExistence type="predicted"/>
<evidence type="ECO:0000313" key="1">
    <source>
        <dbReference type="EMBL" id="CAG9328662.1"/>
    </source>
</evidence>
<comment type="caution">
    <text evidence="1">The sequence shown here is derived from an EMBL/GenBank/DDBJ whole genome shotgun (WGS) entry which is preliminary data.</text>
</comment>
<organism evidence="1 2">
    <name type="scientific">Blepharisma stoltei</name>
    <dbReference type="NCBI Taxonomy" id="1481888"/>
    <lineage>
        <taxon>Eukaryota</taxon>
        <taxon>Sar</taxon>
        <taxon>Alveolata</taxon>
        <taxon>Ciliophora</taxon>
        <taxon>Postciliodesmatophora</taxon>
        <taxon>Heterotrichea</taxon>
        <taxon>Heterotrichida</taxon>
        <taxon>Blepharismidae</taxon>
        <taxon>Blepharisma</taxon>
    </lineage>
</organism>
<sequence length="121" mass="14045">MALDKIPEIDECYECDDGGYEKFMLKQHQENEAKRLVSAAFDIKKLISQSTRLGIYAYILFRFLLKYTSKIESLSTLCKVFSKYKNFAIVLCLLSSLGINYFVKTKEVPQVLKLAEKKRKN</sequence>